<dbReference type="NCBIfam" id="NF005559">
    <property type="entry name" value="PRK07231.1"/>
    <property type="match status" value="1"/>
</dbReference>
<proteinExistence type="inferred from homology"/>
<dbReference type="InterPro" id="IPR020904">
    <property type="entry name" value="Sc_DH/Rdtase_CS"/>
</dbReference>
<dbReference type="PROSITE" id="PS00061">
    <property type="entry name" value="ADH_SHORT"/>
    <property type="match status" value="1"/>
</dbReference>
<dbReference type="EMBL" id="JAESIY010000001">
    <property type="protein sequence ID" value="MBL3654730.1"/>
    <property type="molecule type" value="Genomic_DNA"/>
</dbReference>
<dbReference type="PANTHER" id="PTHR42879">
    <property type="entry name" value="3-OXOACYL-(ACYL-CARRIER-PROTEIN) REDUCTASE"/>
    <property type="match status" value="1"/>
</dbReference>
<accession>A0A937JYZ1</accession>
<dbReference type="InterPro" id="IPR002347">
    <property type="entry name" value="SDR_fam"/>
</dbReference>
<dbReference type="RefSeq" id="WP_202241807.1">
    <property type="nucleotide sequence ID" value="NZ_JAESIY010000001.1"/>
</dbReference>
<gene>
    <name evidence="3" type="ORF">JL102_01210</name>
</gene>
<dbReference type="Proteomes" id="UP000659388">
    <property type="component" value="Unassembled WGS sequence"/>
</dbReference>
<comment type="caution">
    <text evidence="3">The sequence shown here is derived from an EMBL/GenBank/DDBJ whole genome shotgun (WGS) entry which is preliminary data.</text>
</comment>
<dbReference type="InterPro" id="IPR036291">
    <property type="entry name" value="NAD(P)-bd_dom_sf"/>
</dbReference>
<dbReference type="CDD" id="cd05344">
    <property type="entry name" value="BKR_like_SDR_like"/>
    <property type="match status" value="1"/>
</dbReference>
<dbReference type="PRINTS" id="PR00081">
    <property type="entry name" value="GDHRDH"/>
</dbReference>
<evidence type="ECO:0000256" key="2">
    <source>
        <dbReference type="RuleBase" id="RU000363"/>
    </source>
</evidence>
<evidence type="ECO:0000256" key="1">
    <source>
        <dbReference type="ARBA" id="ARBA00006484"/>
    </source>
</evidence>
<keyword evidence="4" id="KW-1185">Reference proteome</keyword>
<organism evidence="3 4">
    <name type="scientific">Fulvivirga sediminis</name>
    <dbReference type="NCBI Taxonomy" id="2803949"/>
    <lineage>
        <taxon>Bacteria</taxon>
        <taxon>Pseudomonadati</taxon>
        <taxon>Bacteroidota</taxon>
        <taxon>Cytophagia</taxon>
        <taxon>Cytophagales</taxon>
        <taxon>Fulvivirgaceae</taxon>
        <taxon>Fulvivirga</taxon>
    </lineage>
</organism>
<evidence type="ECO:0000313" key="3">
    <source>
        <dbReference type="EMBL" id="MBL3654730.1"/>
    </source>
</evidence>
<sequence>MDLNLKEKVALVTGASKGIGKGIAEELAKEGCHLIICARDQVDLSQVVSELEKYNVDVLAVPTDLTDEQQIDNLIHKSQERFGKIDILVNNAGTIGDPLSFMELSTQQWRDIFELNVFSAVTLIRKVVPMMQHNKWGRIINISSENGEQPDPDMAHYNVTKGALNNLTKTLSKVLAKDGILVNTVSPAFIKTPLVESMMQDIADKEGITPDEAVQAFLKNKRPNLVLERAGDVEETASVVTFLASDKASFVTGANFRVDGGSVASV</sequence>
<dbReference type="Pfam" id="PF00106">
    <property type="entry name" value="adh_short"/>
    <property type="match status" value="1"/>
</dbReference>
<dbReference type="GO" id="GO:0032787">
    <property type="term" value="P:monocarboxylic acid metabolic process"/>
    <property type="evidence" value="ECO:0007669"/>
    <property type="project" value="UniProtKB-ARBA"/>
</dbReference>
<evidence type="ECO:0000313" key="4">
    <source>
        <dbReference type="Proteomes" id="UP000659388"/>
    </source>
</evidence>
<protein>
    <submittedName>
        <fullName evidence="3">SDR family oxidoreductase</fullName>
    </submittedName>
</protein>
<dbReference type="Gene3D" id="3.40.50.720">
    <property type="entry name" value="NAD(P)-binding Rossmann-like Domain"/>
    <property type="match status" value="1"/>
</dbReference>
<dbReference type="PIRSF" id="PIRSF000126">
    <property type="entry name" value="11-beta-HSD1"/>
    <property type="match status" value="1"/>
</dbReference>
<dbReference type="PRINTS" id="PR00080">
    <property type="entry name" value="SDRFAMILY"/>
</dbReference>
<dbReference type="SUPFAM" id="SSF51735">
    <property type="entry name" value="NAD(P)-binding Rossmann-fold domains"/>
    <property type="match status" value="1"/>
</dbReference>
<comment type="similarity">
    <text evidence="1 2">Belongs to the short-chain dehydrogenases/reductases (SDR) family.</text>
</comment>
<name>A0A937JYZ1_9BACT</name>
<reference evidence="3" key="1">
    <citation type="submission" date="2021-01" db="EMBL/GenBank/DDBJ databases">
        <title>Fulvivirga kasyanovii gen. nov., sp nov., a novel member of the phylum Bacteroidetes isolated from seawater in a mussel farm.</title>
        <authorList>
            <person name="Zhao L.-H."/>
            <person name="Wang Z.-J."/>
        </authorList>
    </citation>
    <scope>NUCLEOTIDE SEQUENCE</scope>
    <source>
        <strain evidence="3">2943</strain>
    </source>
</reference>
<dbReference type="FunFam" id="3.40.50.720:FF:000084">
    <property type="entry name" value="Short-chain dehydrogenase reductase"/>
    <property type="match status" value="1"/>
</dbReference>
<dbReference type="AlphaFoldDB" id="A0A937JYZ1"/>
<dbReference type="InterPro" id="IPR050259">
    <property type="entry name" value="SDR"/>
</dbReference>